<evidence type="ECO:0000256" key="1">
    <source>
        <dbReference type="ARBA" id="ARBA00010062"/>
    </source>
</evidence>
<comment type="caution">
    <text evidence="5">The sequence shown here is derived from an EMBL/GenBank/DDBJ whole genome shotgun (WGS) entry which is preliminary data.</text>
</comment>
<comment type="similarity">
    <text evidence="1">Belongs to the leucine-binding protein family.</text>
</comment>
<dbReference type="CDD" id="cd06359">
    <property type="entry name" value="PBP1_Nba-like"/>
    <property type="match status" value="1"/>
</dbReference>
<accession>A0ABS8CEB1</accession>
<organism evidence="5 6">
    <name type="scientific">Mesopusillimonas faecipullorum</name>
    <dbReference type="NCBI Taxonomy" id="2755040"/>
    <lineage>
        <taxon>Bacteria</taxon>
        <taxon>Pseudomonadati</taxon>
        <taxon>Pseudomonadota</taxon>
        <taxon>Betaproteobacteria</taxon>
        <taxon>Burkholderiales</taxon>
        <taxon>Alcaligenaceae</taxon>
        <taxon>Mesopusillimonas</taxon>
    </lineage>
</organism>
<dbReference type="PANTHER" id="PTHR30483">
    <property type="entry name" value="LEUCINE-SPECIFIC-BINDING PROTEIN"/>
    <property type="match status" value="1"/>
</dbReference>
<evidence type="ECO:0000256" key="3">
    <source>
        <dbReference type="SAM" id="SignalP"/>
    </source>
</evidence>
<evidence type="ECO:0000259" key="4">
    <source>
        <dbReference type="Pfam" id="PF13458"/>
    </source>
</evidence>
<feature type="domain" description="Leucine-binding protein" evidence="4">
    <location>
        <begin position="25"/>
        <end position="361"/>
    </location>
</feature>
<dbReference type="InterPro" id="IPR028081">
    <property type="entry name" value="Leu-bd"/>
</dbReference>
<dbReference type="Gene3D" id="3.40.50.2300">
    <property type="match status" value="2"/>
</dbReference>
<dbReference type="InterPro" id="IPR051010">
    <property type="entry name" value="BCAA_transport"/>
</dbReference>
<feature type="signal peptide" evidence="3">
    <location>
        <begin position="1"/>
        <end position="23"/>
    </location>
</feature>
<evidence type="ECO:0000313" key="6">
    <source>
        <dbReference type="Proteomes" id="UP000776983"/>
    </source>
</evidence>
<gene>
    <name evidence="5" type="ORF">H0484_10485</name>
</gene>
<reference evidence="5 6" key="1">
    <citation type="submission" date="2020-07" db="EMBL/GenBank/DDBJ databases">
        <title>Pusillimonas sp. nov., isolated from poultry manure in Taiwan.</title>
        <authorList>
            <person name="Lin S.-Y."/>
            <person name="Tang Y.-S."/>
            <person name="Young C.-C."/>
        </authorList>
    </citation>
    <scope>NUCLEOTIDE SEQUENCE [LARGE SCALE GENOMIC DNA]</scope>
    <source>
        <strain evidence="5 6">CC-YST705</strain>
    </source>
</reference>
<dbReference type="RefSeq" id="WP_226954596.1">
    <property type="nucleotide sequence ID" value="NZ_JACDXW010000005.1"/>
</dbReference>
<dbReference type="Proteomes" id="UP000776983">
    <property type="component" value="Unassembled WGS sequence"/>
</dbReference>
<proteinExistence type="inferred from homology"/>
<keyword evidence="6" id="KW-1185">Reference proteome</keyword>
<protein>
    <submittedName>
        <fullName evidence="5">ABC transporter substrate-binding protein</fullName>
    </submittedName>
</protein>
<keyword evidence="2 3" id="KW-0732">Signal</keyword>
<evidence type="ECO:0000313" key="5">
    <source>
        <dbReference type="EMBL" id="MCB5364172.1"/>
    </source>
</evidence>
<sequence length="389" mass="41497">MQKNLKKLTLALAMVGFCTAVHADVKVGFMATLSGASAEVGQDQLAGFQLALDQLGGKLGGVPATLVVEDDQLKPETALNGLSKLLERDKVDVVTGLTFANILMALQPRIAAVDVPFIGTVAGPSPTAGAACKPNLFIASWQSDVPAEAMGKYLNDQGVKRVSTLTPNFVGGKDKVAGFKHLYKGAIADEIYTPLNQLDFSAELTQVASSQPDAIFSFYPGALAISFVRQYGQAGMNQKVPLYMVNAIEGSGVAAMGDAVIGAVVGDTWTPGLNNEQTRRFVTAYQEKYGKLASAYAAFSYDAAMILDAAIRKLGGDVSDKKALAKAIKEVEFQSLRGNFKFGNNNYPVQDYHIFKLEPGNDGKPAFKMVQEGVLRNYGDRFAQACKLS</sequence>
<dbReference type="EMBL" id="JACDXW010000005">
    <property type="protein sequence ID" value="MCB5364172.1"/>
    <property type="molecule type" value="Genomic_DNA"/>
</dbReference>
<dbReference type="InterPro" id="IPR028082">
    <property type="entry name" value="Peripla_BP_I"/>
</dbReference>
<feature type="chain" id="PRO_5045444876" evidence="3">
    <location>
        <begin position="24"/>
        <end position="389"/>
    </location>
</feature>
<dbReference type="PANTHER" id="PTHR30483:SF6">
    <property type="entry name" value="PERIPLASMIC BINDING PROTEIN OF ABC TRANSPORTER FOR NATURAL AMINO ACIDS"/>
    <property type="match status" value="1"/>
</dbReference>
<evidence type="ECO:0000256" key="2">
    <source>
        <dbReference type="ARBA" id="ARBA00022729"/>
    </source>
</evidence>
<name>A0ABS8CEB1_9BURK</name>
<dbReference type="Pfam" id="PF13458">
    <property type="entry name" value="Peripla_BP_6"/>
    <property type="match status" value="1"/>
</dbReference>
<dbReference type="SUPFAM" id="SSF53822">
    <property type="entry name" value="Periplasmic binding protein-like I"/>
    <property type="match status" value="1"/>
</dbReference>